<gene>
    <name evidence="7" type="ordered locus">Desaci_2799</name>
</gene>
<keyword evidence="3" id="KW-0328">Glycosyltransferase</keyword>
<protein>
    <submittedName>
        <fullName evidence="7">UDP-N-acetylglucosamine:LPS N-acetylglucosamine transferase</fullName>
    </submittedName>
</protein>
<proteinExistence type="inferred from homology"/>
<dbReference type="GO" id="GO:0016758">
    <property type="term" value="F:hexosyltransferase activity"/>
    <property type="evidence" value="ECO:0007669"/>
    <property type="project" value="InterPro"/>
</dbReference>
<dbReference type="SUPFAM" id="SSF53756">
    <property type="entry name" value="UDP-Glycosyltransferase/glycogen phosphorylase"/>
    <property type="match status" value="1"/>
</dbReference>
<dbReference type="STRING" id="646529.Desaci_2799"/>
<dbReference type="Pfam" id="PF04101">
    <property type="entry name" value="Glyco_tran_28_C"/>
    <property type="match status" value="1"/>
</dbReference>
<organism evidence="7 8">
    <name type="scientific">Desulfosporosinus acidiphilus (strain DSM 22704 / JCM 16185 / SJ4)</name>
    <dbReference type="NCBI Taxonomy" id="646529"/>
    <lineage>
        <taxon>Bacteria</taxon>
        <taxon>Bacillati</taxon>
        <taxon>Bacillota</taxon>
        <taxon>Clostridia</taxon>
        <taxon>Eubacteriales</taxon>
        <taxon>Desulfitobacteriaceae</taxon>
        <taxon>Desulfosporosinus</taxon>
    </lineage>
</organism>
<dbReference type="KEGG" id="dai:Desaci_2799"/>
<reference evidence="7 8" key="1">
    <citation type="journal article" date="2012" name="J. Bacteriol.">
        <title>Complete genome sequences of Desulfosporosinus orientis DSM765T, Desulfosporosinus youngiae DSM17734T, Desulfosporosinus meridiei DSM13257T, and Desulfosporosinus acidiphilus DSM22704T.</title>
        <authorList>
            <person name="Pester M."/>
            <person name="Brambilla E."/>
            <person name="Alazard D."/>
            <person name="Rattei T."/>
            <person name="Weinmaier T."/>
            <person name="Han J."/>
            <person name="Lucas S."/>
            <person name="Lapidus A."/>
            <person name="Cheng J.F."/>
            <person name="Goodwin L."/>
            <person name="Pitluck S."/>
            <person name="Peters L."/>
            <person name="Ovchinnikova G."/>
            <person name="Teshima H."/>
            <person name="Detter J.C."/>
            <person name="Han C.S."/>
            <person name="Tapia R."/>
            <person name="Land M.L."/>
            <person name="Hauser L."/>
            <person name="Kyrpides N.C."/>
            <person name="Ivanova N.N."/>
            <person name="Pagani I."/>
            <person name="Huntmann M."/>
            <person name="Wei C.L."/>
            <person name="Davenport K.W."/>
            <person name="Daligault H."/>
            <person name="Chain P.S."/>
            <person name="Chen A."/>
            <person name="Mavromatis K."/>
            <person name="Markowitz V."/>
            <person name="Szeto E."/>
            <person name="Mikhailova N."/>
            <person name="Pati A."/>
            <person name="Wagner M."/>
            <person name="Woyke T."/>
            <person name="Ollivier B."/>
            <person name="Klenk H.P."/>
            <person name="Spring S."/>
            <person name="Loy A."/>
        </authorList>
    </citation>
    <scope>NUCLEOTIDE SEQUENCE [LARGE SCALE GENOMIC DNA]</scope>
    <source>
        <strain evidence="8">DSM 22704 / JCM 16185 / SJ4</strain>
    </source>
</reference>
<feature type="domain" description="Glycosyl transferase family 28 C-terminal" evidence="5">
    <location>
        <begin position="232"/>
        <end position="360"/>
    </location>
</feature>
<evidence type="ECO:0000259" key="5">
    <source>
        <dbReference type="Pfam" id="PF04101"/>
    </source>
</evidence>
<comment type="subcellular location">
    <subcellularLocation>
        <location evidence="1">Membrane</location>
    </subcellularLocation>
</comment>
<dbReference type="RefSeq" id="WP_014827718.1">
    <property type="nucleotide sequence ID" value="NC_018068.1"/>
</dbReference>
<dbReference type="eggNOG" id="COG0707">
    <property type="taxonomic scope" value="Bacteria"/>
</dbReference>
<dbReference type="AlphaFoldDB" id="I4D7F0"/>
<evidence type="ECO:0000256" key="2">
    <source>
        <dbReference type="ARBA" id="ARBA00006962"/>
    </source>
</evidence>
<keyword evidence="4 7" id="KW-0808">Transferase</keyword>
<evidence type="ECO:0000256" key="4">
    <source>
        <dbReference type="ARBA" id="ARBA00022679"/>
    </source>
</evidence>
<evidence type="ECO:0000259" key="6">
    <source>
        <dbReference type="Pfam" id="PF06925"/>
    </source>
</evidence>
<evidence type="ECO:0000313" key="7">
    <source>
        <dbReference type="EMBL" id="AFM41724.1"/>
    </source>
</evidence>
<keyword evidence="8" id="KW-1185">Reference proteome</keyword>
<dbReference type="PANTHER" id="PTHR43025">
    <property type="entry name" value="MONOGALACTOSYLDIACYLGLYCEROL SYNTHASE"/>
    <property type="match status" value="1"/>
</dbReference>
<dbReference type="Pfam" id="PF06925">
    <property type="entry name" value="MGDG_synth"/>
    <property type="match status" value="1"/>
</dbReference>
<dbReference type="InterPro" id="IPR007235">
    <property type="entry name" value="Glyco_trans_28_C"/>
</dbReference>
<dbReference type="InterPro" id="IPR009695">
    <property type="entry name" value="Diacylglyc_glucosyltr_N"/>
</dbReference>
<evidence type="ECO:0000256" key="3">
    <source>
        <dbReference type="ARBA" id="ARBA00022676"/>
    </source>
</evidence>
<dbReference type="PANTHER" id="PTHR43025:SF3">
    <property type="entry name" value="MONOGALACTOSYLDIACYLGLYCEROL SYNTHASE 1, CHLOROPLASTIC"/>
    <property type="match status" value="1"/>
</dbReference>
<dbReference type="Gene3D" id="3.40.50.2000">
    <property type="entry name" value="Glycogen Phosphorylase B"/>
    <property type="match status" value="1"/>
</dbReference>
<dbReference type="OrthoDB" id="9815663at2"/>
<dbReference type="Proteomes" id="UP000002892">
    <property type="component" value="Chromosome"/>
</dbReference>
<sequence>MKPIRLLIFSATFGAGHVKAAEALIESIKSFQPSVEIIHEDSVGKFNKYLNYFLCKLYITMMKRAPKLWGMFYKQTQEIAEDSLFQRFLNSFGRSQLAAYIEMVKPDVIVCTFPTVTGVLSQLRMKGELNVPVTAVVTDYTIHSQWIHRGVDGYIVGCPKVSEGFIARGIEPNRIRISGIPVMRKFERSLDRKDVLRNLGLDEDRLTFLVMCGACGVLEKAKWICKLILKVEAPVQAIVVCGNDHKLYQSLDNIVKEARNPVVRFKFIDNVDELMSASNIIITKAGGLIVSEALTKRLPLLIFKPIPGQEENNARFVSDIGAGRVAYTKKQLTDILNDLIANPEKIQHMSQAATQSFNGDSAEKGVEFILEMAANSSSYESISKMNASFTYSKQVRERAWRNSLLRISRPLLPVIKRSFSFFFRY</sequence>
<dbReference type="EMBL" id="CP003639">
    <property type="protein sequence ID" value="AFM41724.1"/>
    <property type="molecule type" value="Genomic_DNA"/>
</dbReference>
<dbReference type="InterPro" id="IPR050519">
    <property type="entry name" value="Glycosyltransf_28_UgtP"/>
</dbReference>
<dbReference type="HOGENOM" id="CLU_028367_0_1_9"/>
<evidence type="ECO:0000256" key="1">
    <source>
        <dbReference type="ARBA" id="ARBA00004370"/>
    </source>
</evidence>
<accession>I4D7F0</accession>
<dbReference type="GO" id="GO:0016020">
    <property type="term" value="C:membrane"/>
    <property type="evidence" value="ECO:0007669"/>
    <property type="project" value="UniProtKB-SubCell"/>
</dbReference>
<evidence type="ECO:0000313" key="8">
    <source>
        <dbReference type="Proteomes" id="UP000002892"/>
    </source>
</evidence>
<name>I4D7F0_DESAJ</name>
<dbReference type="GO" id="GO:0009247">
    <property type="term" value="P:glycolipid biosynthetic process"/>
    <property type="evidence" value="ECO:0007669"/>
    <property type="project" value="InterPro"/>
</dbReference>
<comment type="similarity">
    <text evidence="2">Belongs to the glycosyltransferase 28 family.</text>
</comment>
<feature type="domain" description="Diacylglycerol glucosyltransferase N-terminal" evidence="6">
    <location>
        <begin position="17"/>
        <end position="182"/>
    </location>
</feature>